<evidence type="ECO:0000313" key="1">
    <source>
        <dbReference type="EMBL" id="MTH64728.1"/>
    </source>
</evidence>
<dbReference type="EMBL" id="WMII01000008">
    <property type="protein sequence ID" value="MTH64728.1"/>
    <property type="molecule type" value="Genomic_DNA"/>
</dbReference>
<reference evidence="1 2" key="1">
    <citation type="submission" date="2019-11" db="EMBL/GenBank/DDBJ databases">
        <authorList>
            <person name="Dong K."/>
        </authorList>
    </citation>
    <scope>NUCLEOTIDE SEQUENCE [LARGE SCALE GENOMIC DNA]</scope>
    <source>
        <strain evidence="1 2">DK608</strain>
    </source>
</reference>
<proteinExistence type="predicted"/>
<dbReference type="Proteomes" id="UP000478740">
    <property type="component" value="Unassembled WGS sequence"/>
</dbReference>
<name>A0A6L6IYS1_9RHOB</name>
<gene>
    <name evidence="1" type="ORF">GL284_10645</name>
</gene>
<protein>
    <submittedName>
        <fullName evidence="1">Uncharacterized protein</fullName>
    </submittedName>
</protein>
<comment type="caution">
    <text evidence="1">The sequence shown here is derived from an EMBL/GenBank/DDBJ whole genome shotgun (WGS) entry which is preliminary data.</text>
</comment>
<sequence>MSFTVTHNASDRGGVTAVQIDGARLSVFLPRVVEEYAEIGPTLRAHNQAVVGYLNRLADEFRDGLTGAKFTAEKEKTGRMMLPGFVSAVKAVQKEHAAVKLARIEMARLDESKAPSPIVRSDLRRRVFAQDAPNRIASLNNANYELACACYEVGPDYFAVDDRIWEKFEQRWIVLNHVKKSNLVLPRQSTPENLTESGNDDQRAEALAQKAVDKLTHRAETLELAEDYLKQILRAVSVLTGLSAMDVLKEAGLASDD</sequence>
<accession>A0A6L6IYS1</accession>
<keyword evidence="2" id="KW-1185">Reference proteome</keyword>
<dbReference type="RefSeq" id="WP_155044601.1">
    <property type="nucleotide sequence ID" value="NZ_WMIH01000008.1"/>
</dbReference>
<evidence type="ECO:0000313" key="2">
    <source>
        <dbReference type="Proteomes" id="UP000478740"/>
    </source>
</evidence>
<dbReference type="AlphaFoldDB" id="A0A6L6IYS1"/>
<organism evidence="1 2">
    <name type="scientific">Paracoccus shanxieyensis</name>
    <dbReference type="NCBI Taxonomy" id="2675752"/>
    <lineage>
        <taxon>Bacteria</taxon>
        <taxon>Pseudomonadati</taxon>
        <taxon>Pseudomonadota</taxon>
        <taxon>Alphaproteobacteria</taxon>
        <taxon>Rhodobacterales</taxon>
        <taxon>Paracoccaceae</taxon>
        <taxon>Paracoccus</taxon>
    </lineage>
</organism>